<sequence length="309" mass="34022">MALSCHSALKEIKGSTDFTFALAGNPNVGKSSIFNRLTGMGVVTANYPGKTVELNLATTNFKDQRIGIIDLPGSYALGAVSEDQWVARRAIFDCKPDVAIMILDATNLARNLYMLIQFIDLGIPIVAALNLIDEAEKRNILIDSGELSRILGIPIVKTIATTGSGLDELIQQAVDTAKNKTGISYSLHYGDDIETNIKKLEEILMPYNFGINPRALSIMLLENDSEFIELVGKHENGKSIIEEANKISREIEELHREKTPLRIARERHGLAGSIASQVQGDVKPIASDKIWLIPHRRLPAYPCLSEFLQ</sequence>
<name>A0A0P8AJF7_9EURY</name>
<dbReference type="Proteomes" id="UP000050360">
    <property type="component" value="Unassembled WGS sequence"/>
</dbReference>
<dbReference type="InterPro" id="IPR005225">
    <property type="entry name" value="Small_GTP-bd"/>
</dbReference>
<dbReference type="Pfam" id="PF17910">
    <property type="entry name" value="FeoB_Cyto"/>
    <property type="match status" value="1"/>
</dbReference>
<dbReference type="Gene3D" id="3.40.50.300">
    <property type="entry name" value="P-loop containing nucleotide triphosphate hydrolases"/>
    <property type="match status" value="1"/>
</dbReference>
<reference evidence="2 3" key="1">
    <citation type="submission" date="2015-09" db="EMBL/GenBank/DDBJ databases">
        <title>A metagenomics-based metabolic model of nitrate-dependent anaerobic oxidation of methane by Methanoperedens-like archaea.</title>
        <authorList>
            <person name="Arshad A."/>
            <person name="Speth D.R."/>
            <person name="De Graaf R.M."/>
            <person name="Op Den Camp H.J."/>
            <person name="Jetten M.S."/>
            <person name="Welte C.U."/>
        </authorList>
    </citation>
    <scope>NUCLEOTIDE SEQUENCE [LARGE SCALE GENOMIC DNA]</scope>
</reference>
<dbReference type="Pfam" id="PF02421">
    <property type="entry name" value="FeoB_N"/>
    <property type="match status" value="1"/>
</dbReference>
<dbReference type="PANTHER" id="PTHR43185">
    <property type="entry name" value="FERROUS IRON TRANSPORT PROTEIN B"/>
    <property type="match status" value="1"/>
</dbReference>
<feature type="domain" description="FeoB-type G" evidence="1">
    <location>
        <begin position="17"/>
        <end position="179"/>
    </location>
</feature>
<organism evidence="2 3">
    <name type="scientific">Candidatus Methanoperedens nitratireducens</name>
    <dbReference type="NCBI Taxonomy" id="1392998"/>
    <lineage>
        <taxon>Archaea</taxon>
        <taxon>Methanobacteriati</taxon>
        <taxon>Methanobacteriota</taxon>
        <taxon>Stenosarchaea group</taxon>
        <taxon>Methanomicrobia</taxon>
        <taxon>Methanosarcinales</taxon>
        <taxon>ANME-2 cluster</taxon>
        <taxon>Candidatus Methanoperedentaceae</taxon>
        <taxon>Candidatus Methanoperedens</taxon>
    </lineage>
</organism>
<dbReference type="InterPro" id="IPR050860">
    <property type="entry name" value="FeoB_GTPase"/>
</dbReference>
<proteinExistence type="predicted"/>
<dbReference type="GO" id="GO:0005886">
    <property type="term" value="C:plasma membrane"/>
    <property type="evidence" value="ECO:0007669"/>
    <property type="project" value="TreeGrafter"/>
</dbReference>
<dbReference type="GO" id="GO:0005525">
    <property type="term" value="F:GTP binding"/>
    <property type="evidence" value="ECO:0007669"/>
    <property type="project" value="InterPro"/>
</dbReference>
<gene>
    <name evidence="2" type="ORF">MPEBLZ_00594</name>
</gene>
<protein>
    <submittedName>
        <fullName evidence="2">Ferrous iron transport protein B</fullName>
    </submittedName>
</protein>
<dbReference type="PATRIC" id="fig|1719120.3.peg.651"/>
<dbReference type="CDD" id="cd01879">
    <property type="entry name" value="FeoB"/>
    <property type="match status" value="1"/>
</dbReference>
<evidence type="ECO:0000259" key="1">
    <source>
        <dbReference type="PROSITE" id="PS51711"/>
    </source>
</evidence>
<evidence type="ECO:0000313" key="3">
    <source>
        <dbReference type="Proteomes" id="UP000050360"/>
    </source>
</evidence>
<evidence type="ECO:0000313" key="2">
    <source>
        <dbReference type="EMBL" id="KPQ44816.1"/>
    </source>
</evidence>
<dbReference type="SUPFAM" id="SSF52540">
    <property type="entry name" value="P-loop containing nucleoside triphosphate hydrolases"/>
    <property type="match status" value="1"/>
</dbReference>
<dbReference type="PANTHER" id="PTHR43185:SF1">
    <property type="entry name" value="FE(2+) TRANSPORTER FEOB"/>
    <property type="match status" value="1"/>
</dbReference>
<dbReference type="InterPro" id="IPR041069">
    <property type="entry name" value="FeoB_Cyto"/>
</dbReference>
<dbReference type="InterPro" id="IPR030389">
    <property type="entry name" value="G_FEOB_dom"/>
</dbReference>
<accession>A0A0P8AJF7</accession>
<dbReference type="PRINTS" id="PR00326">
    <property type="entry name" value="GTP1OBG"/>
</dbReference>
<dbReference type="EMBL" id="LKCM01000053">
    <property type="protein sequence ID" value="KPQ44816.1"/>
    <property type="molecule type" value="Genomic_DNA"/>
</dbReference>
<dbReference type="InterPro" id="IPR027417">
    <property type="entry name" value="P-loop_NTPase"/>
</dbReference>
<dbReference type="GO" id="GO:0015093">
    <property type="term" value="F:ferrous iron transmembrane transporter activity"/>
    <property type="evidence" value="ECO:0007669"/>
    <property type="project" value="TreeGrafter"/>
</dbReference>
<dbReference type="NCBIfam" id="TIGR00231">
    <property type="entry name" value="small_GTP"/>
    <property type="match status" value="1"/>
</dbReference>
<dbReference type="PROSITE" id="PS51711">
    <property type="entry name" value="G_FEOB"/>
    <property type="match status" value="1"/>
</dbReference>
<dbReference type="AlphaFoldDB" id="A0A0P8AJF7"/>
<dbReference type="InterPro" id="IPR006073">
    <property type="entry name" value="GTP-bd"/>
</dbReference>
<comment type="caution">
    <text evidence="2">The sequence shown here is derived from an EMBL/GenBank/DDBJ whole genome shotgun (WGS) entry which is preliminary data.</text>
</comment>
<dbReference type="Gene3D" id="1.10.287.1770">
    <property type="match status" value="1"/>
</dbReference>